<evidence type="ECO:0000313" key="3">
    <source>
        <dbReference type="Proteomes" id="UP001157109"/>
    </source>
</evidence>
<gene>
    <name evidence="2" type="ORF">GCM10025862_02300</name>
</gene>
<organism evidence="2 3">
    <name type="scientific">Arsenicicoccus piscis</name>
    <dbReference type="NCBI Taxonomy" id="673954"/>
    <lineage>
        <taxon>Bacteria</taxon>
        <taxon>Bacillati</taxon>
        <taxon>Actinomycetota</taxon>
        <taxon>Actinomycetes</taxon>
        <taxon>Micrococcales</taxon>
        <taxon>Intrasporangiaceae</taxon>
        <taxon>Arsenicicoccus</taxon>
    </lineage>
</organism>
<feature type="compositionally biased region" description="Polar residues" evidence="1">
    <location>
        <begin position="74"/>
        <end position="83"/>
    </location>
</feature>
<protein>
    <submittedName>
        <fullName evidence="2">Uncharacterized protein</fullName>
    </submittedName>
</protein>
<feature type="region of interest" description="Disordered" evidence="1">
    <location>
        <begin position="46"/>
        <end position="83"/>
    </location>
</feature>
<accession>A0ABQ6HKK0</accession>
<dbReference type="EMBL" id="BSUJ01000001">
    <property type="protein sequence ID" value="GMA18209.1"/>
    <property type="molecule type" value="Genomic_DNA"/>
</dbReference>
<evidence type="ECO:0000256" key="1">
    <source>
        <dbReference type="SAM" id="MobiDB-lite"/>
    </source>
</evidence>
<dbReference type="Proteomes" id="UP001157109">
    <property type="component" value="Unassembled WGS sequence"/>
</dbReference>
<reference evidence="3" key="1">
    <citation type="journal article" date="2019" name="Int. J. Syst. Evol. Microbiol.">
        <title>The Global Catalogue of Microorganisms (GCM) 10K type strain sequencing project: providing services to taxonomists for standard genome sequencing and annotation.</title>
        <authorList>
            <consortium name="The Broad Institute Genomics Platform"/>
            <consortium name="The Broad Institute Genome Sequencing Center for Infectious Disease"/>
            <person name="Wu L."/>
            <person name="Ma J."/>
        </authorList>
    </citation>
    <scope>NUCLEOTIDE SEQUENCE [LARGE SCALE GENOMIC DNA]</scope>
    <source>
        <strain evidence="3">NBRC 105830</strain>
    </source>
</reference>
<keyword evidence="3" id="KW-1185">Reference proteome</keyword>
<evidence type="ECO:0000313" key="2">
    <source>
        <dbReference type="EMBL" id="GMA18209.1"/>
    </source>
</evidence>
<proteinExistence type="predicted"/>
<comment type="caution">
    <text evidence="2">The sequence shown here is derived from an EMBL/GenBank/DDBJ whole genome shotgun (WGS) entry which is preliminary data.</text>
</comment>
<name>A0ABQ6HKK0_9MICO</name>
<sequence length="83" mass="8283">MPFISTWRAEVWPVVVVAELEPGGVGEPGEAAASWECGTGCSLTACGGPRTNGGSDANSPGAAVDPTPPRHHQNVTQASAAGV</sequence>